<feature type="compositionally biased region" description="Low complexity" evidence="2">
    <location>
        <begin position="793"/>
        <end position="807"/>
    </location>
</feature>
<feature type="region of interest" description="Disordered" evidence="2">
    <location>
        <begin position="314"/>
        <end position="501"/>
    </location>
</feature>
<organism evidence="4 5">
    <name type="scientific">Kwoniella heveanensis BCC8398</name>
    <dbReference type="NCBI Taxonomy" id="1296120"/>
    <lineage>
        <taxon>Eukaryota</taxon>
        <taxon>Fungi</taxon>
        <taxon>Dikarya</taxon>
        <taxon>Basidiomycota</taxon>
        <taxon>Agaricomycotina</taxon>
        <taxon>Tremellomycetes</taxon>
        <taxon>Tremellales</taxon>
        <taxon>Cryptococcaceae</taxon>
        <taxon>Kwoniella</taxon>
    </lineage>
</organism>
<protein>
    <recommendedName>
        <fullName evidence="3">Chromo domain-containing protein</fullName>
    </recommendedName>
</protein>
<feature type="compositionally biased region" description="Basic and acidic residues" evidence="2">
    <location>
        <begin position="559"/>
        <end position="573"/>
    </location>
</feature>
<dbReference type="InterPro" id="IPR000953">
    <property type="entry name" value="Chromo/chromo_shadow_dom"/>
</dbReference>
<feature type="compositionally biased region" description="Polar residues" evidence="2">
    <location>
        <begin position="393"/>
        <end position="404"/>
    </location>
</feature>
<gene>
    <name evidence="4" type="ORF">I316_01277</name>
</gene>
<feature type="compositionally biased region" description="Polar residues" evidence="2">
    <location>
        <begin position="271"/>
        <end position="289"/>
    </location>
</feature>
<accession>A0A1B9H081</accession>
<feature type="compositionally biased region" description="Polar residues" evidence="2">
    <location>
        <begin position="314"/>
        <end position="333"/>
    </location>
</feature>
<keyword evidence="1" id="KW-0175">Coiled coil</keyword>
<name>A0A1B9H081_9TREE</name>
<proteinExistence type="predicted"/>
<feature type="compositionally biased region" description="Polar residues" evidence="2">
    <location>
        <begin position="472"/>
        <end position="493"/>
    </location>
</feature>
<dbReference type="CDD" id="cd00024">
    <property type="entry name" value="CD_CSD"/>
    <property type="match status" value="1"/>
</dbReference>
<feature type="region of interest" description="Disordered" evidence="2">
    <location>
        <begin position="776"/>
        <end position="825"/>
    </location>
</feature>
<dbReference type="Proteomes" id="UP000092666">
    <property type="component" value="Unassembled WGS sequence"/>
</dbReference>
<feature type="compositionally biased region" description="Basic and acidic residues" evidence="2">
    <location>
        <begin position="598"/>
        <end position="610"/>
    </location>
</feature>
<feature type="compositionally biased region" description="Basic and acidic residues" evidence="2">
    <location>
        <begin position="443"/>
        <end position="452"/>
    </location>
</feature>
<dbReference type="SMART" id="SM00298">
    <property type="entry name" value="CHROMO"/>
    <property type="match status" value="1"/>
</dbReference>
<dbReference type="AlphaFoldDB" id="A0A1B9H081"/>
<feature type="compositionally biased region" description="Basic and acidic residues" evidence="2">
    <location>
        <begin position="102"/>
        <end position="113"/>
    </location>
</feature>
<feature type="region of interest" description="Disordered" evidence="2">
    <location>
        <begin position="531"/>
        <end position="610"/>
    </location>
</feature>
<evidence type="ECO:0000256" key="1">
    <source>
        <dbReference type="SAM" id="Coils"/>
    </source>
</evidence>
<feature type="region of interest" description="Disordered" evidence="2">
    <location>
        <begin position="66"/>
        <end position="295"/>
    </location>
</feature>
<dbReference type="EMBL" id="KI669494">
    <property type="protein sequence ID" value="OCF36681.1"/>
    <property type="molecule type" value="Genomic_DNA"/>
</dbReference>
<feature type="coiled-coil region" evidence="1">
    <location>
        <begin position="612"/>
        <end position="639"/>
    </location>
</feature>
<keyword evidence="5" id="KW-1185">Reference proteome</keyword>
<evidence type="ECO:0000313" key="5">
    <source>
        <dbReference type="Proteomes" id="UP000092666"/>
    </source>
</evidence>
<feature type="compositionally biased region" description="Polar residues" evidence="2">
    <location>
        <begin position="582"/>
        <end position="597"/>
    </location>
</feature>
<dbReference type="InterPro" id="IPR016197">
    <property type="entry name" value="Chromo-like_dom_sf"/>
</dbReference>
<reference evidence="4 5" key="1">
    <citation type="submission" date="2013-07" db="EMBL/GenBank/DDBJ databases">
        <title>The Genome Sequence of Cryptococcus heveanensis BCC8398.</title>
        <authorList>
            <consortium name="The Broad Institute Genome Sequencing Platform"/>
            <person name="Cuomo C."/>
            <person name="Litvintseva A."/>
            <person name="Chen Y."/>
            <person name="Heitman J."/>
            <person name="Sun S."/>
            <person name="Springer D."/>
            <person name="Dromer F."/>
            <person name="Young S.K."/>
            <person name="Zeng Q."/>
            <person name="Gargeya S."/>
            <person name="Fitzgerald M."/>
            <person name="Abouelleil A."/>
            <person name="Alvarado L."/>
            <person name="Berlin A.M."/>
            <person name="Chapman S.B."/>
            <person name="Dewar J."/>
            <person name="Goldberg J."/>
            <person name="Griggs A."/>
            <person name="Gujja S."/>
            <person name="Hansen M."/>
            <person name="Howarth C."/>
            <person name="Imamovic A."/>
            <person name="Larimer J."/>
            <person name="McCowan C."/>
            <person name="Murphy C."/>
            <person name="Pearson M."/>
            <person name="Priest M."/>
            <person name="Roberts A."/>
            <person name="Saif S."/>
            <person name="Shea T."/>
            <person name="Sykes S."/>
            <person name="Wortman J."/>
            <person name="Nusbaum C."/>
            <person name="Birren B."/>
        </authorList>
    </citation>
    <scope>NUCLEOTIDE SEQUENCE [LARGE SCALE GENOMIC DNA]</scope>
    <source>
        <strain evidence="4 5">BCC8398</strain>
    </source>
</reference>
<dbReference type="Gene3D" id="2.40.50.40">
    <property type="match status" value="1"/>
</dbReference>
<dbReference type="GO" id="GO:0006338">
    <property type="term" value="P:chromatin remodeling"/>
    <property type="evidence" value="ECO:0007669"/>
    <property type="project" value="UniProtKB-ARBA"/>
</dbReference>
<dbReference type="STRING" id="1296120.A0A1B9H081"/>
<feature type="coiled-coil region" evidence="1">
    <location>
        <begin position="746"/>
        <end position="773"/>
    </location>
</feature>
<dbReference type="PROSITE" id="PS50013">
    <property type="entry name" value="CHROMO_2"/>
    <property type="match status" value="1"/>
</dbReference>
<reference evidence="5" key="2">
    <citation type="submission" date="2013-12" db="EMBL/GenBank/DDBJ databases">
        <title>Evolution of pathogenesis and genome organization in the Tremellales.</title>
        <authorList>
            <person name="Cuomo C."/>
            <person name="Litvintseva A."/>
            <person name="Heitman J."/>
            <person name="Chen Y."/>
            <person name="Sun S."/>
            <person name="Springer D."/>
            <person name="Dromer F."/>
            <person name="Young S."/>
            <person name="Zeng Q."/>
            <person name="Chapman S."/>
            <person name="Gujja S."/>
            <person name="Saif S."/>
            <person name="Birren B."/>
        </authorList>
    </citation>
    <scope>NUCLEOTIDE SEQUENCE [LARGE SCALE GENOMIC DNA]</scope>
    <source>
        <strain evidence="5">BCC8398</strain>
    </source>
</reference>
<sequence>MVAKRRSIRAPSSSSSSVKEEEPPQTQFVPEEDDEDNLWSAIEILDERGKPGKGEYLVKWAGVDRSTGEPWEPTWEPKQNCTPALISHWRKKKEQNPTLIGREGKKLTDEKAKPAHKRKRSEGPASASKRSKPVVEVPSSAGRGRGRESKGRAALTSDSNSSDDFPEPADINLSAPSTRIRNRVSPIKADLANSSPGARAGLRVRQSRQSTTYNESSSEDDAMEESSFQPSSSSKRSKREARSDKTTKKRTSTVAKGGPGPSTAAYRSRENSPNIPSPAKQTRPPSSDMSLVAPTRIALSDGRVFTGELKLTAVGTQPSGTDHFSQADPISQFPSPPHVQGEPVPNTDIELQGQLSGPGQTAVKDTANGDNGKNGKGVAVQTLRDGEMVTEALSDNDQSGSSISAAGAHQNIGNDQPNAEFDDADLDDLRSDSQVEDSEAGDEANHNEHFDPSDVGGSTTLPEDGLNGSHAGPQSSPSADKNPQTQSNPTAAPSTDPHPDTISLAIALKRCAALATQLGELNRRYEVLLNSQPDRPTVPPVTAVRASGTSAATVTKPPVETKDVASGPEHGDQPTDPAPPSKQVNTAELSSQSQNIATKDKPQEQQESDSIIHKQAAEIEQLKAEVTQLKSDNRLSEERRTSLLNDNIFLRKQYLQASDRAVEEVRETKKLQSKVSMLKTQLSLGLKQRDMHNQKIAKDKDDEIRKYRAQLHILTEQNRLTDDKVRMKAVFYDQYKKERGGMQTTIENLTVRVNSLQDRNEELKDLADTLRAQQMGVIPHENERDNEDSDYQPSAASSSSNSRSPSPLVGRKKANGASGHDKSDLSLSAQSMDGVLVPALSGATGIRPGEGYVCAWREGDKACRVVCDTVEELHNHGVTHQRANVTNHRA</sequence>
<feature type="compositionally biased region" description="Low complexity" evidence="2">
    <location>
        <begin position="225"/>
        <end position="234"/>
    </location>
</feature>
<evidence type="ECO:0000259" key="3">
    <source>
        <dbReference type="PROSITE" id="PS50013"/>
    </source>
</evidence>
<dbReference type="OrthoDB" id="3647690at2759"/>
<feature type="region of interest" description="Disordered" evidence="2">
    <location>
        <begin position="1"/>
        <end position="37"/>
    </location>
</feature>
<feature type="domain" description="Chromo" evidence="3">
    <location>
        <begin position="39"/>
        <end position="80"/>
    </location>
</feature>
<evidence type="ECO:0000313" key="4">
    <source>
        <dbReference type="EMBL" id="OCF36681.1"/>
    </source>
</evidence>
<dbReference type="SUPFAM" id="SSF54160">
    <property type="entry name" value="Chromo domain-like"/>
    <property type="match status" value="1"/>
</dbReference>
<evidence type="ECO:0000256" key="2">
    <source>
        <dbReference type="SAM" id="MobiDB-lite"/>
    </source>
</evidence>